<dbReference type="GO" id="GO:0000978">
    <property type="term" value="F:RNA polymerase II cis-regulatory region sequence-specific DNA binding"/>
    <property type="evidence" value="ECO:0007669"/>
    <property type="project" value="TreeGrafter"/>
</dbReference>
<evidence type="ECO:0000256" key="2">
    <source>
        <dbReference type="ARBA" id="ARBA00022723"/>
    </source>
</evidence>
<evidence type="ECO:0000256" key="3">
    <source>
        <dbReference type="ARBA" id="ARBA00022833"/>
    </source>
</evidence>
<keyword evidence="6 7" id="KW-0539">Nucleus</keyword>
<dbReference type="GO" id="GO:0030154">
    <property type="term" value="P:cell differentiation"/>
    <property type="evidence" value="ECO:0007669"/>
    <property type="project" value="TreeGrafter"/>
</dbReference>
<keyword evidence="7" id="KW-0963">Cytoplasm</keyword>
<evidence type="ECO:0000313" key="11">
    <source>
        <dbReference type="Proteomes" id="UP000325440"/>
    </source>
</evidence>
<name>A0A5E4M2K9_9HEMI</name>
<keyword evidence="2" id="KW-0479">Metal-binding</keyword>
<dbReference type="GO" id="GO:0030509">
    <property type="term" value="P:BMP signaling pathway"/>
    <property type="evidence" value="ECO:0007669"/>
    <property type="project" value="TreeGrafter"/>
</dbReference>
<evidence type="ECO:0000259" key="9">
    <source>
        <dbReference type="PROSITE" id="PS51076"/>
    </source>
</evidence>
<dbReference type="GO" id="GO:0009653">
    <property type="term" value="P:anatomical structure morphogenesis"/>
    <property type="evidence" value="ECO:0007669"/>
    <property type="project" value="TreeGrafter"/>
</dbReference>
<feature type="domain" description="MH1" evidence="8">
    <location>
        <begin position="73"/>
        <end position="197"/>
    </location>
</feature>
<dbReference type="InterPro" id="IPR017855">
    <property type="entry name" value="SMAD-like_dom_sf"/>
</dbReference>
<comment type="similarity">
    <text evidence="1 7">Belongs to the dwarfin/SMAD family.</text>
</comment>
<dbReference type="PROSITE" id="PS51075">
    <property type="entry name" value="MH1"/>
    <property type="match status" value="1"/>
</dbReference>
<dbReference type="AlphaFoldDB" id="A0A5E4M2K9"/>
<evidence type="ECO:0000256" key="6">
    <source>
        <dbReference type="ARBA" id="ARBA00023242"/>
    </source>
</evidence>
<reference evidence="10 11" key="1">
    <citation type="submission" date="2019-08" db="EMBL/GenBank/DDBJ databases">
        <authorList>
            <person name="Alioto T."/>
            <person name="Alioto T."/>
            <person name="Gomez Garrido J."/>
        </authorList>
    </citation>
    <scope>NUCLEOTIDE SEQUENCE [LARGE SCALE GENOMIC DNA]</scope>
</reference>
<keyword evidence="3" id="KW-0862">Zinc</keyword>
<evidence type="ECO:0000256" key="5">
    <source>
        <dbReference type="ARBA" id="ARBA00023163"/>
    </source>
</evidence>
<dbReference type="PROSITE" id="PS51076">
    <property type="entry name" value="MH2"/>
    <property type="match status" value="1"/>
</dbReference>
<dbReference type="SMART" id="SM00523">
    <property type="entry name" value="DWA"/>
    <property type="match status" value="1"/>
</dbReference>
<evidence type="ECO:0000259" key="8">
    <source>
        <dbReference type="PROSITE" id="PS51075"/>
    </source>
</evidence>
<dbReference type="Gene3D" id="2.60.200.10">
    <property type="match status" value="1"/>
</dbReference>
<dbReference type="InterPro" id="IPR008984">
    <property type="entry name" value="SMAD_FHA_dom_sf"/>
</dbReference>
<dbReference type="GO" id="GO:0005737">
    <property type="term" value="C:cytoplasm"/>
    <property type="evidence" value="ECO:0007669"/>
    <property type="project" value="UniProtKB-SubCell"/>
</dbReference>
<dbReference type="PANTHER" id="PTHR13703">
    <property type="entry name" value="SMAD"/>
    <property type="match status" value="1"/>
</dbReference>
<dbReference type="GO" id="GO:0050793">
    <property type="term" value="P:regulation of developmental process"/>
    <property type="evidence" value="ECO:0007669"/>
    <property type="project" value="UniProtKB-ARBA"/>
</dbReference>
<dbReference type="InterPro" id="IPR013019">
    <property type="entry name" value="MAD_homology_MH1"/>
</dbReference>
<evidence type="ECO:0000256" key="4">
    <source>
        <dbReference type="ARBA" id="ARBA00023015"/>
    </source>
</evidence>
<keyword evidence="11" id="KW-1185">Reference proteome</keyword>
<dbReference type="SMART" id="SM00524">
    <property type="entry name" value="DWB"/>
    <property type="match status" value="1"/>
</dbReference>
<dbReference type="Pfam" id="PF03166">
    <property type="entry name" value="MH2"/>
    <property type="match status" value="1"/>
</dbReference>
<proteinExistence type="inferred from homology"/>
<comment type="subcellular location">
    <subcellularLocation>
        <location evidence="7">Cytoplasm</location>
    </subcellularLocation>
    <subcellularLocation>
        <location evidence="7">Nucleus</location>
    </subcellularLocation>
</comment>
<dbReference type="InterPro" id="IPR001132">
    <property type="entry name" value="SMAD_dom_Dwarfin-type"/>
</dbReference>
<dbReference type="SUPFAM" id="SSF56366">
    <property type="entry name" value="SMAD MH1 domain"/>
    <property type="match status" value="1"/>
</dbReference>
<dbReference type="GO" id="GO:0046872">
    <property type="term" value="F:metal ion binding"/>
    <property type="evidence" value="ECO:0007669"/>
    <property type="project" value="UniProtKB-KW"/>
</dbReference>
<evidence type="ECO:0000313" key="10">
    <source>
        <dbReference type="EMBL" id="VVC25856.1"/>
    </source>
</evidence>
<sequence length="472" mass="53997">MTTLAAVHHTDNKTSIRYPRDRIFENSMNSVAAGDAGFDWFLNKQMNIWYLIMVEKMSTSAKGILNNVLLFSNQTKRIFGWKKPDEEELWDEKAIKTLKKKLKKNKGAFEELQNALNSPGEPSNCVTIPNNQDGRLQVSYRKSMPHVIYCRVWRWPDLQSHHELKSVDGCKFPFSSKQKEVCINPYHYRRVETPVLPPVLVPRQLEIEPSPTMQQFVQPPMACVNMPNNVLLSPSMSSIVNPIFPLSDDPMRVRSMEVDINIGNTNSIPVIYQEPPSWASIVYYELNCRVGEVFQCRSNQVIIDGFTNPGNDLDRFSLGQLTNLNRNTTIEHTRLHISKGIQLNYNGSAVFVECLSKYSIFVQSYNCNISHGFQPSTVCKISPNFSLCIFNYQDFANTLIQTVNNGFEAVFELTKMCAIRISFVKGWGADYHRQDVTSTPCWIEIHLNGPLQWLDQVLTQMDKPRNAITSHS</sequence>
<evidence type="ECO:0000256" key="7">
    <source>
        <dbReference type="RuleBase" id="RU361195"/>
    </source>
</evidence>
<dbReference type="SUPFAM" id="SSF49879">
    <property type="entry name" value="SMAD/FHA domain"/>
    <property type="match status" value="1"/>
</dbReference>
<dbReference type="GO" id="GO:0000981">
    <property type="term" value="F:DNA-binding transcription factor activity, RNA polymerase II-specific"/>
    <property type="evidence" value="ECO:0007669"/>
    <property type="project" value="TreeGrafter"/>
</dbReference>
<dbReference type="EMBL" id="CABPRJ010000021">
    <property type="protein sequence ID" value="VVC25856.1"/>
    <property type="molecule type" value="Genomic_DNA"/>
</dbReference>
<evidence type="ECO:0000256" key="1">
    <source>
        <dbReference type="ARBA" id="ARBA00005545"/>
    </source>
</evidence>
<gene>
    <name evidence="10" type="ORF">CINCED_3A010047</name>
</gene>
<dbReference type="GO" id="GO:0070411">
    <property type="term" value="F:I-SMAD binding"/>
    <property type="evidence" value="ECO:0007669"/>
    <property type="project" value="TreeGrafter"/>
</dbReference>
<feature type="domain" description="MH2" evidence="9">
    <location>
        <begin position="278"/>
        <end position="472"/>
    </location>
</feature>
<protein>
    <recommendedName>
        <fullName evidence="7">Mothers against decapentaplegic homolog</fullName>
        <shortName evidence="7">MAD homolog</shortName>
        <shortName evidence="7">Mothers against DPP homolog</shortName>
    </recommendedName>
    <alternativeName>
        <fullName evidence="7">SMAD family member</fullName>
    </alternativeName>
</protein>
<dbReference type="Proteomes" id="UP000325440">
    <property type="component" value="Unassembled WGS sequence"/>
</dbReference>
<organism evidence="10 11">
    <name type="scientific">Cinara cedri</name>
    <dbReference type="NCBI Taxonomy" id="506608"/>
    <lineage>
        <taxon>Eukaryota</taxon>
        <taxon>Metazoa</taxon>
        <taxon>Ecdysozoa</taxon>
        <taxon>Arthropoda</taxon>
        <taxon>Hexapoda</taxon>
        <taxon>Insecta</taxon>
        <taxon>Pterygota</taxon>
        <taxon>Neoptera</taxon>
        <taxon>Paraneoptera</taxon>
        <taxon>Hemiptera</taxon>
        <taxon>Sternorrhyncha</taxon>
        <taxon>Aphidomorpha</taxon>
        <taxon>Aphidoidea</taxon>
        <taxon>Aphididae</taxon>
        <taxon>Lachninae</taxon>
        <taxon>Cinara</taxon>
    </lineage>
</organism>
<dbReference type="GO" id="GO:0060395">
    <property type="term" value="P:SMAD protein signal transduction"/>
    <property type="evidence" value="ECO:0007669"/>
    <property type="project" value="TreeGrafter"/>
</dbReference>
<dbReference type="InterPro" id="IPR036578">
    <property type="entry name" value="SMAD_MH1_sf"/>
</dbReference>
<dbReference type="Pfam" id="PF03165">
    <property type="entry name" value="MH1"/>
    <property type="match status" value="1"/>
</dbReference>
<keyword evidence="5 7" id="KW-0804">Transcription</keyword>
<dbReference type="OrthoDB" id="5794312at2759"/>
<dbReference type="GO" id="GO:0051239">
    <property type="term" value="P:regulation of multicellular organismal process"/>
    <property type="evidence" value="ECO:0007669"/>
    <property type="project" value="UniProtKB-ARBA"/>
</dbReference>
<dbReference type="PANTHER" id="PTHR13703:SF61">
    <property type="entry name" value="PROTEIN MOTHERS AGAINST DPP"/>
    <property type="match status" value="1"/>
</dbReference>
<dbReference type="Gene3D" id="3.90.520.10">
    <property type="entry name" value="SMAD MH1 domain"/>
    <property type="match status" value="1"/>
</dbReference>
<dbReference type="GO" id="GO:0071144">
    <property type="term" value="C:heteromeric SMAD protein complex"/>
    <property type="evidence" value="ECO:0007669"/>
    <property type="project" value="TreeGrafter"/>
</dbReference>
<dbReference type="InterPro" id="IPR003619">
    <property type="entry name" value="MAD_homology1_Dwarfin-type"/>
</dbReference>
<accession>A0A5E4M2K9</accession>
<dbReference type="GO" id="GO:0009791">
    <property type="term" value="P:post-embryonic development"/>
    <property type="evidence" value="ECO:0007669"/>
    <property type="project" value="UniProtKB-ARBA"/>
</dbReference>
<keyword evidence="4 7" id="KW-0805">Transcription regulation</keyword>
<dbReference type="InterPro" id="IPR013790">
    <property type="entry name" value="Dwarfin"/>
</dbReference>